<name>A0A0K2UJH5_LEPSM</name>
<organism evidence="1">
    <name type="scientific">Lepeophtheirus salmonis</name>
    <name type="common">Salmon louse</name>
    <name type="synonym">Caligus salmonis</name>
    <dbReference type="NCBI Taxonomy" id="72036"/>
    <lineage>
        <taxon>Eukaryota</taxon>
        <taxon>Metazoa</taxon>
        <taxon>Ecdysozoa</taxon>
        <taxon>Arthropoda</taxon>
        <taxon>Crustacea</taxon>
        <taxon>Multicrustacea</taxon>
        <taxon>Hexanauplia</taxon>
        <taxon>Copepoda</taxon>
        <taxon>Siphonostomatoida</taxon>
        <taxon>Caligidae</taxon>
        <taxon>Lepeophtheirus</taxon>
    </lineage>
</organism>
<accession>A0A0K2UJH5</accession>
<sequence>MLSVKIAFHFVRVHRFGQLIQIPASTIK</sequence>
<evidence type="ECO:0000313" key="1">
    <source>
        <dbReference type="EMBL" id="CDW38215.1"/>
    </source>
</evidence>
<protein>
    <submittedName>
        <fullName evidence="1">Uncharacterized protein</fullName>
    </submittedName>
</protein>
<dbReference type="EMBL" id="HACA01020854">
    <property type="protein sequence ID" value="CDW38215.1"/>
    <property type="molecule type" value="Transcribed_RNA"/>
</dbReference>
<reference evidence="1" key="1">
    <citation type="submission" date="2014-05" db="EMBL/GenBank/DDBJ databases">
        <authorList>
            <person name="Chronopoulou M."/>
        </authorList>
    </citation>
    <scope>NUCLEOTIDE SEQUENCE</scope>
    <source>
        <tissue evidence="1">Whole organism</tissue>
    </source>
</reference>
<proteinExistence type="predicted"/>
<dbReference type="AlphaFoldDB" id="A0A0K2UJH5"/>